<dbReference type="SUPFAM" id="SSF48371">
    <property type="entry name" value="ARM repeat"/>
    <property type="match status" value="1"/>
</dbReference>
<proteinExistence type="predicted"/>
<dbReference type="EMBL" id="FWWU01000002">
    <property type="protein sequence ID" value="SMB78496.1"/>
    <property type="molecule type" value="Genomic_DNA"/>
</dbReference>
<dbReference type="Gene3D" id="1.25.10.10">
    <property type="entry name" value="Leucine-rich Repeat Variant"/>
    <property type="match status" value="1"/>
</dbReference>
<gene>
    <name evidence="1" type="ORF">SAMN00790413_06683</name>
</gene>
<dbReference type="InterPro" id="IPR016024">
    <property type="entry name" value="ARM-type_fold"/>
</dbReference>
<accession>A0A1W1UBM3</accession>
<reference evidence="1 2" key="1">
    <citation type="submission" date="2017-04" db="EMBL/GenBank/DDBJ databases">
        <authorList>
            <person name="Afonso C.L."/>
            <person name="Miller P.J."/>
            <person name="Scott M.A."/>
            <person name="Spackman E."/>
            <person name="Goraichik I."/>
            <person name="Dimitrov K.M."/>
            <person name="Suarez D.L."/>
            <person name="Swayne D.E."/>
        </authorList>
    </citation>
    <scope>NUCLEOTIDE SEQUENCE [LARGE SCALE GENOMIC DNA]</scope>
    <source>
        <strain evidence="1 2">KR-140</strain>
    </source>
</reference>
<evidence type="ECO:0000313" key="1">
    <source>
        <dbReference type="EMBL" id="SMB78496.1"/>
    </source>
</evidence>
<dbReference type="AlphaFoldDB" id="A0A1W1UBM3"/>
<name>A0A1W1UBM3_9DEIO</name>
<organism evidence="1 2">
    <name type="scientific">Deinococcus hopiensis KR-140</name>
    <dbReference type="NCBI Taxonomy" id="695939"/>
    <lineage>
        <taxon>Bacteria</taxon>
        <taxon>Thermotogati</taxon>
        <taxon>Deinococcota</taxon>
        <taxon>Deinococci</taxon>
        <taxon>Deinococcales</taxon>
        <taxon>Deinococcaceae</taxon>
        <taxon>Deinococcus</taxon>
    </lineage>
</organism>
<dbReference type="STRING" id="695939.SAMN00790413_06683"/>
<evidence type="ECO:0000313" key="2">
    <source>
        <dbReference type="Proteomes" id="UP000192582"/>
    </source>
</evidence>
<dbReference type="Proteomes" id="UP000192582">
    <property type="component" value="Unassembled WGS sequence"/>
</dbReference>
<protein>
    <submittedName>
        <fullName evidence="1">Uncharacterized protein</fullName>
    </submittedName>
</protein>
<sequence length="162" mass="17670">MISRIASFIKNCLKPIRSQAAVLTNRASLTPFTFLDQSLEVEDAGGKAQSKCGEGAILLVEDVPAPLQGSRLSTFGGDPHIRVRRQVAQPLSAAQLHSLLGDLDPDVRVMALRRLLDGTRAHEVPTFLLRALLAPRSSAAEVWRLTLPTCMWMSSTCRPLRG</sequence>
<keyword evidence="2" id="KW-1185">Reference proteome</keyword>
<dbReference type="InterPro" id="IPR011989">
    <property type="entry name" value="ARM-like"/>
</dbReference>